<evidence type="ECO:0008006" key="4">
    <source>
        <dbReference type="Google" id="ProtNLM"/>
    </source>
</evidence>
<sequence>MSLWKVFLWPLAIGLLTIVGLLAGLTSDDWGDALAALGLAVPAWIALRQLWAKGSRP</sequence>
<dbReference type="RefSeq" id="WP_382169723.1">
    <property type="nucleotide sequence ID" value="NZ_JBHRXX010000001.1"/>
</dbReference>
<gene>
    <name evidence="2" type="ORF">ACFOPI_00595</name>
</gene>
<evidence type="ECO:0000313" key="3">
    <source>
        <dbReference type="Proteomes" id="UP001595729"/>
    </source>
</evidence>
<dbReference type="EMBL" id="JBHRXX010000001">
    <property type="protein sequence ID" value="MFC3682068.1"/>
    <property type="molecule type" value="Genomic_DNA"/>
</dbReference>
<organism evidence="2 3">
    <name type="scientific">Hydrogenophaga luteola</name>
    <dbReference type="NCBI Taxonomy" id="1591122"/>
    <lineage>
        <taxon>Bacteria</taxon>
        <taxon>Pseudomonadati</taxon>
        <taxon>Pseudomonadota</taxon>
        <taxon>Betaproteobacteria</taxon>
        <taxon>Burkholderiales</taxon>
        <taxon>Comamonadaceae</taxon>
        <taxon>Hydrogenophaga</taxon>
    </lineage>
</organism>
<keyword evidence="1" id="KW-0472">Membrane</keyword>
<comment type="caution">
    <text evidence="2">The sequence shown here is derived from an EMBL/GenBank/DDBJ whole genome shotgun (WGS) entry which is preliminary data.</text>
</comment>
<feature type="transmembrane region" description="Helical" evidence="1">
    <location>
        <begin position="7"/>
        <end position="27"/>
    </location>
</feature>
<accession>A0ABV7VX18</accession>
<feature type="transmembrane region" description="Helical" evidence="1">
    <location>
        <begin position="33"/>
        <end position="51"/>
    </location>
</feature>
<evidence type="ECO:0000256" key="1">
    <source>
        <dbReference type="SAM" id="Phobius"/>
    </source>
</evidence>
<dbReference type="Proteomes" id="UP001595729">
    <property type="component" value="Unassembled WGS sequence"/>
</dbReference>
<reference evidence="3" key="1">
    <citation type="journal article" date="2019" name="Int. J. Syst. Evol. Microbiol.">
        <title>The Global Catalogue of Microorganisms (GCM) 10K type strain sequencing project: providing services to taxonomists for standard genome sequencing and annotation.</title>
        <authorList>
            <consortium name="The Broad Institute Genomics Platform"/>
            <consortium name="The Broad Institute Genome Sequencing Center for Infectious Disease"/>
            <person name="Wu L."/>
            <person name="Ma J."/>
        </authorList>
    </citation>
    <scope>NUCLEOTIDE SEQUENCE [LARGE SCALE GENOMIC DNA]</scope>
    <source>
        <strain evidence="3">KCTC 42501</strain>
    </source>
</reference>
<name>A0ABV7VX18_9BURK</name>
<proteinExistence type="predicted"/>
<keyword evidence="1" id="KW-1133">Transmembrane helix</keyword>
<keyword evidence="3" id="KW-1185">Reference proteome</keyword>
<keyword evidence="1" id="KW-0812">Transmembrane</keyword>
<protein>
    <recommendedName>
        <fullName evidence="4">DUF4175 domain-containing protein</fullName>
    </recommendedName>
</protein>
<evidence type="ECO:0000313" key="2">
    <source>
        <dbReference type="EMBL" id="MFC3682068.1"/>
    </source>
</evidence>